<name>A0A1L6MX60_9BACT</name>
<dbReference type="GO" id="GO:0008137">
    <property type="term" value="F:NADH dehydrogenase (ubiquinone) activity"/>
    <property type="evidence" value="ECO:0007669"/>
    <property type="project" value="InterPro"/>
</dbReference>
<dbReference type="InterPro" id="IPR020396">
    <property type="entry name" value="NADH_UbQ_OxRdtase_CS"/>
</dbReference>
<sequence>MSVQVLEKLKAQFGSAIVKTNSALGDDTAWVEAAQWKLIAAYLRSDPELLFDFFVDLCAVDYPNRLPRFEVVLHLYSHPKKHRVCIKTAVGGVDGEGAVLDSLVPIWKAANWLEREVYDMMGVVFQGHPDLRRILMYPEFVGYPLRKDYPADRTQPLVAYRTEEEAGVPLNKLPPFGPDEGMSFSRKVWNTSLNDEKER</sequence>
<keyword evidence="3 4" id="KW-1278">Translocase</keyword>
<dbReference type="HAMAP" id="MF_01357">
    <property type="entry name" value="NDH1_NuoC"/>
    <property type="match status" value="1"/>
</dbReference>
<dbReference type="PANTHER" id="PTHR10884">
    <property type="entry name" value="NADH DEHYDROGENASE UBIQUINONE IRON-SULFUR PROTEIN 3"/>
    <property type="match status" value="1"/>
</dbReference>
<gene>
    <name evidence="3" type="primary">nuoC</name>
    <name evidence="7" type="ORF">BCY86_05195</name>
</gene>
<dbReference type="OrthoDB" id="9803286at2"/>
<keyword evidence="3 4" id="KW-0520">NAD</keyword>
<dbReference type="Gene3D" id="3.30.460.80">
    <property type="entry name" value="NADH:ubiquinone oxidoreductase, 30kDa subunit"/>
    <property type="match status" value="1"/>
</dbReference>
<dbReference type="InterPro" id="IPR037232">
    <property type="entry name" value="NADH_quin_OxRdtase_su_C/D-like"/>
</dbReference>
<feature type="domain" description="NADH:ubiquinone oxidoreductase 30kDa subunit" evidence="6">
    <location>
        <begin position="30"/>
        <end position="154"/>
    </location>
</feature>
<comment type="catalytic activity">
    <reaction evidence="3 5">
        <text>a quinone + NADH + 5 H(+)(in) = a quinol + NAD(+) + 4 H(+)(out)</text>
        <dbReference type="Rhea" id="RHEA:57888"/>
        <dbReference type="ChEBI" id="CHEBI:15378"/>
        <dbReference type="ChEBI" id="CHEBI:24646"/>
        <dbReference type="ChEBI" id="CHEBI:57540"/>
        <dbReference type="ChEBI" id="CHEBI:57945"/>
        <dbReference type="ChEBI" id="CHEBI:132124"/>
    </reaction>
</comment>
<dbReference type="SUPFAM" id="SSF143243">
    <property type="entry name" value="Nqo5-like"/>
    <property type="match status" value="1"/>
</dbReference>
<dbReference type="GO" id="GO:0048038">
    <property type="term" value="F:quinone binding"/>
    <property type="evidence" value="ECO:0007669"/>
    <property type="project" value="UniProtKB-KW"/>
</dbReference>
<keyword evidence="3" id="KW-1003">Cell membrane</keyword>
<evidence type="ECO:0000256" key="3">
    <source>
        <dbReference type="HAMAP-Rule" id="MF_01357"/>
    </source>
</evidence>
<evidence type="ECO:0000256" key="1">
    <source>
        <dbReference type="ARBA" id="ARBA00007569"/>
    </source>
</evidence>
<comment type="subunit">
    <text evidence="3">NDH-1 is composed of 14 different subunits. Subunits NuoB, C, D, E, F, and G constitute the peripheral sector of the complex.</text>
</comment>
<evidence type="ECO:0000259" key="6">
    <source>
        <dbReference type="Pfam" id="PF00329"/>
    </source>
</evidence>
<accession>A0A1L6MX60</accession>
<dbReference type="GO" id="GO:0050136">
    <property type="term" value="F:NADH dehydrogenase (quinone) (non-electrogenic) activity"/>
    <property type="evidence" value="ECO:0007669"/>
    <property type="project" value="UniProtKB-UniRule"/>
</dbReference>
<reference evidence="7 8" key="1">
    <citation type="submission" date="2016-08" db="EMBL/GenBank/DDBJ databases">
        <title>Identification and validation of antigenic proteins from Pajaroellobacter abortibovis using de-novo genome sequence assembly and reverse vaccinology.</title>
        <authorList>
            <person name="Welly B.T."/>
            <person name="Miller M.R."/>
            <person name="Stott J.L."/>
            <person name="Blanchard M.T."/>
            <person name="Islas-Trejo A.D."/>
            <person name="O'Rourke S.M."/>
            <person name="Young A.E."/>
            <person name="Medrano J.F."/>
            <person name="Van Eenennaam A.L."/>
        </authorList>
    </citation>
    <scope>NUCLEOTIDE SEQUENCE [LARGE SCALE GENOMIC DNA]</scope>
    <source>
        <strain evidence="7 8">BTF92-0548A/99-0131</strain>
    </source>
</reference>
<dbReference type="PROSITE" id="PS00542">
    <property type="entry name" value="COMPLEX1_30K"/>
    <property type="match status" value="1"/>
</dbReference>
<dbReference type="GO" id="GO:0005886">
    <property type="term" value="C:plasma membrane"/>
    <property type="evidence" value="ECO:0007669"/>
    <property type="project" value="UniProtKB-SubCell"/>
</dbReference>
<dbReference type="PANTHER" id="PTHR10884:SF14">
    <property type="entry name" value="NADH DEHYDROGENASE [UBIQUINONE] IRON-SULFUR PROTEIN 3, MITOCHONDRIAL"/>
    <property type="match status" value="1"/>
</dbReference>
<protein>
    <recommendedName>
        <fullName evidence="3">NADH-quinone oxidoreductase subunit C</fullName>
        <ecNumber evidence="3">7.1.1.-</ecNumber>
    </recommendedName>
    <alternativeName>
        <fullName evidence="3">NADH dehydrogenase I subunit C</fullName>
    </alternativeName>
    <alternativeName>
        <fullName evidence="3">NDH-1 subunit C</fullName>
    </alternativeName>
</protein>
<dbReference type="STRING" id="1882918.BCY86_05195"/>
<dbReference type="AlphaFoldDB" id="A0A1L6MX60"/>
<dbReference type="NCBIfam" id="TIGR01961">
    <property type="entry name" value="NuoC_fam"/>
    <property type="match status" value="1"/>
</dbReference>
<keyword evidence="8" id="KW-1185">Reference proteome</keyword>
<dbReference type="EC" id="7.1.1.-" evidence="3"/>
<keyword evidence="3" id="KW-0472">Membrane</keyword>
<dbReference type="InterPro" id="IPR001268">
    <property type="entry name" value="NADH_UbQ_OxRdtase_30kDa_su"/>
</dbReference>
<dbReference type="RefSeq" id="WP_075276806.1">
    <property type="nucleotide sequence ID" value="NZ_CP016908.1"/>
</dbReference>
<dbReference type="Pfam" id="PF00329">
    <property type="entry name" value="Complex1_30kDa"/>
    <property type="match status" value="1"/>
</dbReference>
<dbReference type="KEGG" id="pabo:BCY86_05195"/>
<dbReference type="InterPro" id="IPR010218">
    <property type="entry name" value="NADH_DH_suC"/>
</dbReference>
<evidence type="ECO:0000256" key="4">
    <source>
        <dbReference type="RuleBase" id="RU003456"/>
    </source>
</evidence>
<dbReference type="Proteomes" id="UP000185544">
    <property type="component" value="Chromosome"/>
</dbReference>
<comment type="similarity">
    <text evidence="1 3 4">Belongs to the complex I 30 kDa subunit family.</text>
</comment>
<proteinExistence type="inferred from homology"/>
<keyword evidence="3" id="KW-0830">Ubiquinone</keyword>
<evidence type="ECO:0000313" key="7">
    <source>
        <dbReference type="EMBL" id="APS00141.1"/>
    </source>
</evidence>
<dbReference type="EMBL" id="CP016908">
    <property type="protein sequence ID" value="APS00141.1"/>
    <property type="molecule type" value="Genomic_DNA"/>
</dbReference>
<comment type="function">
    <text evidence="3">NDH-1 shuttles electrons from NADH, via FMN and iron-sulfur (Fe-S) centers, to quinones in the respiratory chain. The immediate electron acceptor for the enzyme in this species is believed to be ubiquinone. Couples the redox reaction to proton translocation (for every two electrons transferred, four hydrogen ions are translocated across the cytoplasmic membrane), and thus conserves the redox energy in a proton gradient.</text>
</comment>
<evidence type="ECO:0000256" key="2">
    <source>
        <dbReference type="ARBA" id="ARBA00022448"/>
    </source>
</evidence>
<keyword evidence="2 3" id="KW-0813">Transport</keyword>
<keyword evidence="3 5" id="KW-0874">Quinone</keyword>
<organism evidence="7 8">
    <name type="scientific">Pajaroellobacter abortibovis</name>
    <dbReference type="NCBI Taxonomy" id="1882918"/>
    <lineage>
        <taxon>Bacteria</taxon>
        <taxon>Pseudomonadati</taxon>
        <taxon>Myxococcota</taxon>
        <taxon>Polyangia</taxon>
        <taxon>Polyangiales</taxon>
        <taxon>Polyangiaceae</taxon>
    </lineage>
</organism>
<evidence type="ECO:0000256" key="5">
    <source>
        <dbReference type="RuleBase" id="RU003582"/>
    </source>
</evidence>
<comment type="subcellular location">
    <subcellularLocation>
        <location evidence="3">Cell membrane</location>
        <topology evidence="3">Peripheral membrane protein</topology>
        <orientation evidence="3">Cytoplasmic side</orientation>
    </subcellularLocation>
</comment>
<evidence type="ECO:0000313" key="8">
    <source>
        <dbReference type="Proteomes" id="UP000185544"/>
    </source>
</evidence>